<evidence type="ECO:0000256" key="1">
    <source>
        <dbReference type="SAM" id="Phobius"/>
    </source>
</evidence>
<keyword evidence="1" id="KW-0472">Membrane</keyword>
<sequence>MNVVLILVYSIVLLVFMIYPAMKVTELIEKKIKISDKFYNFITVFLTILFSLVLGIGLYYL</sequence>
<organism evidence="2 3">
    <name type="scientific">Halarcobacter mediterraneus</name>
    <dbReference type="NCBI Taxonomy" id="2023153"/>
    <lineage>
        <taxon>Bacteria</taxon>
        <taxon>Pseudomonadati</taxon>
        <taxon>Campylobacterota</taxon>
        <taxon>Epsilonproteobacteria</taxon>
        <taxon>Campylobacterales</taxon>
        <taxon>Arcobacteraceae</taxon>
        <taxon>Halarcobacter</taxon>
    </lineage>
</organism>
<evidence type="ECO:0000313" key="3">
    <source>
        <dbReference type="Proteomes" id="UP000289718"/>
    </source>
</evidence>
<keyword evidence="1" id="KW-1133">Transmembrane helix</keyword>
<dbReference type="Proteomes" id="UP000289718">
    <property type="component" value="Unassembled WGS sequence"/>
</dbReference>
<dbReference type="AlphaFoldDB" id="A0A4Q1ATU9"/>
<keyword evidence="3" id="KW-1185">Reference proteome</keyword>
<protein>
    <submittedName>
        <fullName evidence="2">Uncharacterized protein</fullName>
    </submittedName>
</protein>
<evidence type="ECO:0000313" key="2">
    <source>
        <dbReference type="EMBL" id="RXK13203.1"/>
    </source>
</evidence>
<gene>
    <name evidence="2" type="ORF">CP965_05235</name>
</gene>
<accession>A0A4Q1ATU9</accession>
<comment type="caution">
    <text evidence="2">The sequence shown here is derived from an EMBL/GenBank/DDBJ whole genome shotgun (WGS) entry which is preliminary data.</text>
</comment>
<dbReference type="OrthoDB" id="5366111at2"/>
<proteinExistence type="predicted"/>
<feature type="transmembrane region" description="Helical" evidence="1">
    <location>
        <begin position="6"/>
        <end position="26"/>
    </location>
</feature>
<name>A0A4Q1ATU9_9BACT</name>
<dbReference type="RefSeq" id="WP_129061024.1">
    <property type="nucleotide sequence ID" value="NZ_NXIE01000002.1"/>
</dbReference>
<dbReference type="EMBL" id="NXIE01000002">
    <property type="protein sequence ID" value="RXK13203.1"/>
    <property type="molecule type" value="Genomic_DNA"/>
</dbReference>
<feature type="transmembrane region" description="Helical" evidence="1">
    <location>
        <begin position="38"/>
        <end position="60"/>
    </location>
</feature>
<keyword evidence="1" id="KW-0812">Transmembrane</keyword>
<reference evidence="2 3" key="1">
    <citation type="submission" date="2017-09" db="EMBL/GenBank/DDBJ databases">
        <title>Genomics of the genus Arcobacter.</title>
        <authorList>
            <person name="Perez-Cataluna A."/>
            <person name="Figueras M.J."/>
            <person name="Salas-Masso N."/>
        </authorList>
    </citation>
    <scope>NUCLEOTIDE SEQUENCE [LARGE SCALE GENOMIC DNA]</scope>
    <source>
        <strain evidence="2 3">F156-34</strain>
    </source>
</reference>